<dbReference type="Pfam" id="PF10057">
    <property type="entry name" value="MpsC"/>
    <property type="match status" value="1"/>
</dbReference>
<dbReference type="AlphaFoldDB" id="I0IQG7"/>
<dbReference type="Proteomes" id="UP000007382">
    <property type="component" value="Chromosome"/>
</dbReference>
<evidence type="ECO:0000313" key="2">
    <source>
        <dbReference type="EMBL" id="BAM07516.1"/>
    </source>
</evidence>
<dbReference type="KEGG" id="lfc:LFE_1838"/>
<gene>
    <name evidence="2" type="ordered locus">LFE_1838</name>
</gene>
<dbReference type="InterPro" id="IPR018745">
    <property type="entry name" value="MpsC"/>
</dbReference>
<reference evidence="2 3" key="1">
    <citation type="journal article" date="2012" name="J. Bacteriol.">
        <title>Complete Genome Sequence of Leptospirillum ferrooxidans Strain C2-3, Isolated from a Fresh Volcanic Ash Deposit on the Island of Miyake, Japan.</title>
        <authorList>
            <person name="Fujimura R."/>
            <person name="Sato Y."/>
            <person name="Nishizawa T."/>
            <person name="Oshima K."/>
            <person name="Kim S.-W."/>
            <person name="Hattori M."/>
            <person name="Kamijo T."/>
            <person name="Ohta H."/>
        </authorList>
    </citation>
    <scope>NUCLEOTIDE SEQUENCE [LARGE SCALE GENOMIC DNA]</scope>
    <source>
        <strain evidence="2 3">C2-3</strain>
    </source>
</reference>
<reference evidence="3" key="2">
    <citation type="submission" date="2012-03" db="EMBL/GenBank/DDBJ databases">
        <title>The complete genome sequence of the pioneer microbe on fresh volcanic deposit, Leptospirillum ferrooxidans strain C2-3.</title>
        <authorList>
            <person name="Fujimura R."/>
            <person name="Sato Y."/>
            <person name="Nishizawa T."/>
            <person name="Nanba K."/>
            <person name="Oshima K."/>
            <person name="Hattori M."/>
            <person name="Kamijo T."/>
            <person name="Ohta H."/>
        </authorList>
    </citation>
    <scope>NUCLEOTIDE SEQUENCE [LARGE SCALE GENOMIC DNA]</scope>
    <source>
        <strain evidence="3">C2-3</strain>
    </source>
</reference>
<evidence type="ECO:0000313" key="3">
    <source>
        <dbReference type="Proteomes" id="UP000007382"/>
    </source>
</evidence>
<keyword evidence="3" id="KW-1185">Reference proteome</keyword>
<protein>
    <recommendedName>
        <fullName evidence="1">Na+-translocating membrane potential-generating system MpsC domain-containing protein</fullName>
    </recommendedName>
</protein>
<accession>I0IQG7</accession>
<sequence>MKKTKGQVEAEISNALIQFEKDYKGRGPEETKSFIIEDMVLVRLKGVLTPAEQQLAKNPEGMNLIKKVRSNLLEQGREMLADAVEKITGLKVMTLHTDISTKTGERMIIFSLNKNLEEQFAKSPKKTETLKK</sequence>
<dbReference type="eggNOG" id="COG5609">
    <property type="taxonomic scope" value="Bacteria"/>
</dbReference>
<evidence type="ECO:0000259" key="1">
    <source>
        <dbReference type="Pfam" id="PF10057"/>
    </source>
</evidence>
<dbReference type="RefSeq" id="WP_014450000.1">
    <property type="nucleotide sequence ID" value="NC_017094.1"/>
</dbReference>
<feature type="domain" description="Na+-translocating membrane potential-generating system MpsC" evidence="1">
    <location>
        <begin position="4"/>
        <end position="113"/>
    </location>
</feature>
<organism evidence="2 3">
    <name type="scientific">Leptospirillum ferrooxidans (strain C2-3)</name>
    <dbReference type="NCBI Taxonomy" id="1162668"/>
    <lineage>
        <taxon>Bacteria</taxon>
        <taxon>Pseudomonadati</taxon>
        <taxon>Nitrospirota</taxon>
        <taxon>Nitrospiria</taxon>
        <taxon>Nitrospirales</taxon>
        <taxon>Nitrospiraceae</taxon>
        <taxon>Leptospirillum</taxon>
    </lineage>
</organism>
<dbReference type="HOGENOM" id="CLU_136657_1_0_0"/>
<proteinExistence type="predicted"/>
<dbReference type="OrthoDB" id="5422931at2"/>
<dbReference type="PATRIC" id="fig|1162668.3.peg.2188"/>
<name>I0IQG7_LEPFC</name>
<dbReference type="EMBL" id="AP012342">
    <property type="protein sequence ID" value="BAM07516.1"/>
    <property type="molecule type" value="Genomic_DNA"/>
</dbReference>